<proteinExistence type="predicted"/>
<dbReference type="InterPro" id="IPR001647">
    <property type="entry name" value="HTH_TetR"/>
</dbReference>
<evidence type="ECO:0000259" key="4">
    <source>
        <dbReference type="PROSITE" id="PS50977"/>
    </source>
</evidence>
<organism evidence="5 6">
    <name type="scientific">Gemmobacter aquaticus</name>
    <dbReference type="NCBI Taxonomy" id="490185"/>
    <lineage>
        <taxon>Bacteria</taxon>
        <taxon>Pseudomonadati</taxon>
        <taxon>Pseudomonadota</taxon>
        <taxon>Alphaproteobacteria</taxon>
        <taxon>Rhodobacterales</taxon>
        <taxon>Paracoccaceae</taxon>
        <taxon>Gemmobacter</taxon>
    </lineage>
</organism>
<dbReference type="Proteomes" id="UP000598196">
    <property type="component" value="Unassembled WGS sequence"/>
</dbReference>
<dbReference type="PANTHER" id="PTHR30055">
    <property type="entry name" value="HTH-TYPE TRANSCRIPTIONAL REGULATOR RUTR"/>
    <property type="match status" value="1"/>
</dbReference>
<dbReference type="Pfam" id="PF00440">
    <property type="entry name" value="TetR_N"/>
    <property type="match status" value="1"/>
</dbReference>
<dbReference type="Pfam" id="PF14246">
    <property type="entry name" value="TetR_C_7"/>
    <property type="match status" value="1"/>
</dbReference>
<protein>
    <submittedName>
        <fullName evidence="5">Transcriptional regulator</fullName>
    </submittedName>
</protein>
<gene>
    <name evidence="5" type="ORF">GCM10010991_25000</name>
</gene>
<dbReference type="InterPro" id="IPR009057">
    <property type="entry name" value="Homeodomain-like_sf"/>
</dbReference>
<dbReference type="PANTHER" id="PTHR30055:SF146">
    <property type="entry name" value="HTH-TYPE TRANSCRIPTIONAL DUAL REGULATOR CECR"/>
    <property type="match status" value="1"/>
</dbReference>
<dbReference type="AlphaFoldDB" id="A0A917YLR8"/>
<feature type="domain" description="HTH tetR-type" evidence="4">
    <location>
        <begin position="20"/>
        <end position="80"/>
    </location>
</feature>
<comment type="caution">
    <text evidence="5">The sequence shown here is derived from an EMBL/GenBank/DDBJ whole genome shotgun (WGS) entry which is preliminary data.</text>
</comment>
<dbReference type="SUPFAM" id="SSF48498">
    <property type="entry name" value="Tetracyclin repressor-like, C-terminal domain"/>
    <property type="match status" value="1"/>
</dbReference>
<reference evidence="5 6" key="1">
    <citation type="journal article" date="2014" name="Int. J. Syst. Evol. Microbiol.">
        <title>Complete genome sequence of Corynebacterium casei LMG S-19264T (=DSM 44701T), isolated from a smear-ripened cheese.</title>
        <authorList>
            <consortium name="US DOE Joint Genome Institute (JGI-PGF)"/>
            <person name="Walter F."/>
            <person name="Albersmeier A."/>
            <person name="Kalinowski J."/>
            <person name="Ruckert C."/>
        </authorList>
    </citation>
    <scope>NUCLEOTIDE SEQUENCE [LARGE SCALE GENOMIC DNA]</scope>
    <source>
        <strain evidence="5 6">CGMCC 1.7029</strain>
    </source>
</reference>
<accession>A0A917YLR8</accession>
<dbReference type="GO" id="GO:0000976">
    <property type="term" value="F:transcription cis-regulatory region binding"/>
    <property type="evidence" value="ECO:0007669"/>
    <property type="project" value="TreeGrafter"/>
</dbReference>
<keyword evidence="1 2" id="KW-0238">DNA-binding</keyword>
<dbReference type="InterPro" id="IPR050109">
    <property type="entry name" value="HTH-type_TetR-like_transc_reg"/>
</dbReference>
<evidence type="ECO:0000313" key="5">
    <source>
        <dbReference type="EMBL" id="GGO34360.1"/>
    </source>
</evidence>
<sequence length="228" mass="24658">MVQIAHEGSQPAKGAGPQVTPTQEAIMAATIRLLLRRSSDGISMGDIAAEAGVSRRTVFNQFASKEALVEQSLARVWTRIGIAEITGTLDATADPRATMTRIGRAITAFWLEGDAIAIARMAIRESFILPEISLHYLDQGKRPVTQGIIRYVETLVAAGRIQADDAGLAARQFIGLINEPLVFLQILGQPETHPEAHIRKVVEEAVQIFFLRYPLQDGAGPPGGGRAR</sequence>
<dbReference type="EMBL" id="BMLP01000005">
    <property type="protein sequence ID" value="GGO34360.1"/>
    <property type="molecule type" value="Genomic_DNA"/>
</dbReference>
<evidence type="ECO:0000256" key="2">
    <source>
        <dbReference type="PROSITE-ProRule" id="PRU00335"/>
    </source>
</evidence>
<keyword evidence="6" id="KW-1185">Reference proteome</keyword>
<dbReference type="InterPro" id="IPR039536">
    <property type="entry name" value="TetR_C_Proteobacteria"/>
</dbReference>
<dbReference type="PROSITE" id="PS50977">
    <property type="entry name" value="HTH_TETR_2"/>
    <property type="match status" value="1"/>
</dbReference>
<dbReference type="InterPro" id="IPR036271">
    <property type="entry name" value="Tet_transcr_reg_TetR-rel_C_sf"/>
</dbReference>
<dbReference type="Gene3D" id="1.10.10.60">
    <property type="entry name" value="Homeodomain-like"/>
    <property type="match status" value="1"/>
</dbReference>
<dbReference type="GO" id="GO:0003700">
    <property type="term" value="F:DNA-binding transcription factor activity"/>
    <property type="evidence" value="ECO:0007669"/>
    <property type="project" value="TreeGrafter"/>
</dbReference>
<dbReference type="OrthoDB" id="9816431at2"/>
<evidence type="ECO:0000256" key="3">
    <source>
        <dbReference type="SAM" id="MobiDB-lite"/>
    </source>
</evidence>
<name>A0A917YLR8_9RHOB</name>
<evidence type="ECO:0000313" key="6">
    <source>
        <dbReference type="Proteomes" id="UP000598196"/>
    </source>
</evidence>
<dbReference type="SUPFAM" id="SSF46689">
    <property type="entry name" value="Homeodomain-like"/>
    <property type="match status" value="1"/>
</dbReference>
<feature type="DNA-binding region" description="H-T-H motif" evidence="2">
    <location>
        <begin position="43"/>
        <end position="62"/>
    </location>
</feature>
<dbReference type="PRINTS" id="PR00455">
    <property type="entry name" value="HTHTETR"/>
</dbReference>
<feature type="region of interest" description="Disordered" evidence="3">
    <location>
        <begin position="1"/>
        <end position="21"/>
    </location>
</feature>
<dbReference type="Gene3D" id="1.10.357.10">
    <property type="entry name" value="Tetracycline Repressor, domain 2"/>
    <property type="match status" value="1"/>
</dbReference>
<dbReference type="RefSeq" id="WP_146287631.1">
    <property type="nucleotide sequence ID" value="NZ_BMLP01000005.1"/>
</dbReference>
<evidence type="ECO:0000256" key="1">
    <source>
        <dbReference type="ARBA" id="ARBA00023125"/>
    </source>
</evidence>